<accession>A0A0J6YBR8</accession>
<name>A0A0J6YBR8_COCIT</name>
<reference evidence="3" key="1">
    <citation type="journal article" date="2010" name="Genome Res.">
        <title>Population genomic sequencing of Coccidioides fungi reveals recent hybridization and transposon control.</title>
        <authorList>
            <person name="Neafsey D.E."/>
            <person name="Barker B.M."/>
            <person name="Sharpton T.J."/>
            <person name="Stajich J.E."/>
            <person name="Park D.J."/>
            <person name="Whiston E."/>
            <person name="Hung C.-Y."/>
            <person name="McMahan C."/>
            <person name="White J."/>
            <person name="Sykes S."/>
            <person name="Heiman D."/>
            <person name="Young S."/>
            <person name="Zeng Q."/>
            <person name="Abouelleil A."/>
            <person name="Aftuck L."/>
            <person name="Bessette D."/>
            <person name="Brown A."/>
            <person name="FitzGerald M."/>
            <person name="Lui A."/>
            <person name="Macdonald J.P."/>
            <person name="Priest M."/>
            <person name="Orbach M.J."/>
            <person name="Galgiani J.N."/>
            <person name="Kirkland T.N."/>
            <person name="Cole G.T."/>
            <person name="Birren B.W."/>
            <person name="Henn M.R."/>
            <person name="Taylor J.W."/>
            <person name="Rounsley S.D."/>
        </authorList>
    </citation>
    <scope>NUCLEOTIDE SEQUENCE [LARGE SCALE GENOMIC DNA]</scope>
    <source>
        <strain evidence="3">RMSCC 2394</strain>
    </source>
</reference>
<sequence length="261" mass="28967">MDDGPGSGGESSNEDQGNGLEESRMGGGEEEEEEEESVCERQRERTGGEEAEGSTAGLCRVQPHDLSLLDHLDFWRASSRPRKSMRQESRPQGTACTDGICCLQGRFSLTLCVPRLSRSTRIHPATKSATWLSDERRSLESESRSQLEETHCRSLLQYRNVYGVEMKGDMLNTVSPSSISMTPRGGGLSGRERLGKKECTKTVTMYDSGLFVKHRGFRDLPMASLVTGAICTRPWPGLVEKPAHVSHPNRTKVWPKRAKKV</sequence>
<proteinExistence type="predicted"/>
<feature type="compositionally biased region" description="Basic and acidic residues" evidence="1">
    <location>
        <begin position="38"/>
        <end position="48"/>
    </location>
</feature>
<evidence type="ECO:0000313" key="2">
    <source>
        <dbReference type="EMBL" id="KMP04243.1"/>
    </source>
</evidence>
<gene>
    <name evidence="2" type="ORF">CIRG_03933</name>
</gene>
<protein>
    <submittedName>
        <fullName evidence="2">Uncharacterized protein</fullName>
    </submittedName>
</protein>
<feature type="compositionally biased region" description="Acidic residues" evidence="1">
    <location>
        <begin position="28"/>
        <end position="37"/>
    </location>
</feature>
<dbReference type="Proteomes" id="UP000054565">
    <property type="component" value="Unassembled WGS sequence"/>
</dbReference>
<organism evidence="2 3">
    <name type="scientific">Coccidioides immitis RMSCC 2394</name>
    <dbReference type="NCBI Taxonomy" id="404692"/>
    <lineage>
        <taxon>Eukaryota</taxon>
        <taxon>Fungi</taxon>
        <taxon>Dikarya</taxon>
        <taxon>Ascomycota</taxon>
        <taxon>Pezizomycotina</taxon>
        <taxon>Eurotiomycetes</taxon>
        <taxon>Eurotiomycetidae</taxon>
        <taxon>Onygenales</taxon>
        <taxon>Onygenaceae</taxon>
        <taxon>Coccidioides</taxon>
    </lineage>
</organism>
<evidence type="ECO:0000313" key="3">
    <source>
        <dbReference type="Proteomes" id="UP000054565"/>
    </source>
</evidence>
<evidence type="ECO:0000256" key="1">
    <source>
        <dbReference type="SAM" id="MobiDB-lite"/>
    </source>
</evidence>
<dbReference type="EMBL" id="DS028094">
    <property type="protein sequence ID" value="KMP04243.1"/>
    <property type="molecule type" value="Genomic_DNA"/>
</dbReference>
<dbReference type="AlphaFoldDB" id="A0A0J6YBR8"/>
<feature type="region of interest" description="Disordered" evidence="1">
    <location>
        <begin position="1"/>
        <end position="58"/>
    </location>
</feature>